<dbReference type="InterPro" id="IPR002692">
    <property type="entry name" value="S45"/>
</dbReference>
<dbReference type="InterPro" id="IPR043146">
    <property type="entry name" value="Penicillin_amidase_N_B-knob"/>
</dbReference>
<gene>
    <name evidence="4" type="ORF">ACFQ21_18575</name>
</gene>
<evidence type="ECO:0000256" key="3">
    <source>
        <dbReference type="ARBA" id="ARBA00023145"/>
    </source>
</evidence>
<evidence type="ECO:0000313" key="5">
    <source>
        <dbReference type="Proteomes" id="UP001597112"/>
    </source>
</evidence>
<dbReference type="InterPro" id="IPR023343">
    <property type="entry name" value="Penicillin_amidase_dom1"/>
</dbReference>
<keyword evidence="2" id="KW-0378">Hydrolase</keyword>
<keyword evidence="3" id="KW-0865">Zymogen</keyword>
<reference evidence="5" key="1">
    <citation type="journal article" date="2019" name="Int. J. Syst. Evol. Microbiol.">
        <title>The Global Catalogue of Microorganisms (GCM) 10K type strain sequencing project: providing services to taxonomists for standard genome sequencing and annotation.</title>
        <authorList>
            <consortium name="The Broad Institute Genomics Platform"/>
            <consortium name="The Broad Institute Genome Sequencing Center for Infectious Disease"/>
            <person name="Wu L."/>
            <person name="Ma J."/>
        </authorList>
    </citation>
    <scope>NUCLEOTIDE SEQUENCE [LARGE SCALE GENOMIC DNA]</scope>
    <source>
        <strain evidence="5">CCUG 58938</strain>
    </source>
</reference>
<name>A0ABW3K5C2_9BACT</name>
<protein>
    <submittedName>
        <fullName evidence="4">Penicillin acylase family protein</fullName>
    </submittedName>
</protein>
<dbReference type="Pfam" id="PF01804">
    <property type="entry name" value="Penicil_amidase"/>
    <property type="match status" value="1"/>
</dbReference>
<dbReference type="PANTHER" id="PTHR34218:SF4">
    <property type="entry name" value="ACYL-HOMOSERINE LACTONE ACYLASE QUIP"/>
    <property type="match status" value="1"/>
</dbReference>
<evidence type="ECO:0000313" key="4">
    <source>
        <dbReference type="EMBL" id="MFD1001339.1"/>
    </source>
</evidence>
<accession>A0ABW3K5C2</accession>
<dbReference type="RefSeq" id="WP_377580955.1">
    <property type="nucleotide sequence ID" value="NZ_JBHTKA010000007.1"/>
</dbReference>
<evidence type="ECO:0000256" key="1">
    <source>
        <dbReference type="ARBA" id="ARBA00006586"/>
    </source>
</evidence>
<dbReference type="InterPro" id="IPR029055">
    <property type="entry name" value="Ntn_hydrolases_N"/>
</dbReference>
<dbReference type="SUPFAM" id="SSF56235">
    <property type="entry name" value="N-terminal nucleophile aminohydrolases (Ntn hydrolases)"/>
    <property type="match status" value="1"/>
</dbReference>
<comment type="similarity">
    <text evidence="1">Belongs to the peptidase S45 family.</text>
</comment>
<keyword evidence="5" id="KW-1185">Reference proteome</keyword>
<dbReference type="Gene3D" id="2.30.120.10">
    <property type="match status" value="1"/>
</dbReference>
<dbReference type="Gene3D" id="3.60.20.10">
    <property type="entry name" value="Glutamine Phosphoribosylpyrophosphate, subunit 1, domain 1"/>
    <property type="match status" value="1"/>
</dbReference>
<dbReference type="Proteomes" id="UP001597112">
    <property type="component" value="Unassembled WGS sequence"/>
</dbReference>
<dbReference type="EMBL" id="JBHTKA010000007">
    <property type="protein sequence ID" value="MFD1001339.1"/>
    <property type="molecule type" value="Genomic_DNA"/>
</dbReference>
<dbReference type="Gene3D" id="1.10.439.10">
    <property type="entry name" value="Penicillin Amidohydrolase, domain 1"/>
    <property type="match status" value="1"/>
</dbReference>
<proteinExistence type="inferred from homology"/>
<evidence type="ECO:0000256" key="2">
    <source>
        <dbReference type="ARBA" id="ARBA00022801"/>
    </source>
</evidence>
<dbReference type="CDD" id="cd03747">
    <property type="entry name" value="Ntn_PGA_like"/>
    <property type="match status" value="1"/>
</dbReference>
<dbReference type="InterPro" id="IPR014395">
    <property type="entry name" value="Pen/GL7ACA/AHL_acylase"/>
</dbReference>
<dbReference type="PIRSF" id="PIRSF001227">
    <property type="entry name" value="Pen_acylase"/>
    <property type="match status" value="1"/>
</dbReference>
<sequence>MKVFKFLLCFLITAGLIYLLDNSHIVKGNRLPPLGRFLDPFHGFWQNIEAKGDSIPEQPAIPGLTGKVTVVFDSLMIPHIFAENDADLYLAQGYITAMHRLWQMEIQTHAAAGRVSEIVGEVALESDRSNRRLGMVYGAEKALAGMMKNPTTRTMIEKYTEGVNAYIASLTDKTMPFEYKLLDYKPEPWTTLKCALLLKNMAKTLCMGDKDIEMSNALKLYGKDVVELLYPDREPIGDPIVDNVNGWKFKPIAFDTIPHSVPDEYINVKKLPASDPTTGSNNWAVSGRKTATGAPIVCGDPHLNLSLPSLWYIVQLHAPGTNAMGASLPGSPAIIIGFTDSVAWSVTNAQRDLVDWFAIEFENDKKDKYLLDGKWTDTKKVVEAIKIRDKEIFYDTVIYTHWGPITYDEDFHAENNLVQHAFRWMAHDESEELMTFYKLNRAKNHNDYLDALNHFSTPPQNFVFASAAGDIAMRVQGKFPVRRIFEGKFILDGSKTSNGWQAYIPNDQNVQYKNPVRGFVSSANQYPVDATYPYYITASHYEAYRNRRINTVLNESKGITIEDMMKLQNDNYNLKAAESLPVFLSQLDSANLSPKQAKAFQILKSWNYINDKDSEGASYYEAWWDVLMPLIWDELEKNKITLTRPTTYNTIRLIREKPDLTFFDIQGTPEKETARDVLRKAFALSVEDIDKWKQEHASKDTTAAKSNAEEPVKWSMYKDSYIGHLLRLEPLSAHVLTGGNHDIVNAHSKTHGPSWRMIVSLEKTGAKAWGVYPGGQSGNPGSAHYIDMVDAWCSGKYHNLLFLQSPANNKAEKTITVNLNPAAK</sequence>
<dbReference type="InterPro" id="IPR043147">
    <property type="entry name" value="Penicillin_amidase_A-knob"/>
</dbReference>
<dbReference type="PANTHER" id="PTHR34218">
    <property type="entry name" value="PEPTIDASE S45 PENICILLIN AMIDASE"/>
    <property type="match status" value="1"/>
</dbReference>
<comment type="caution">
    <text evidence="4">The sequence shown here is derived from an EMBL/GenBank/DDBJ whole genome shotgun (WGS) entry which is preliminary data.</text>
</comment>
<dbReference type="Gene3D" id="1.10.1400.10">
    <property type="match status" value="1"/>
</dbReference>
<organism evidence="4 5">
    <name type="scientific">Ohtaekwangia kribbensis</name>
    <dbReference type="NCBI Taxonomy" id="688913"/>
    <lineage>
        <taxon>Bacteria</taxon>
        <taxon>Pseudomonadati</taxon>
        <taxon>Bacteroidota</taxon>
        <taxon>Cytophagia</taxon>
        <taxon>Cytophagales</taxon>
        <taxon>Fulvivirgaceae</taxon>
        <taxon>Ohtaekwangia</taxon>
    </lineage>
</organism>